<comment type="caution">
    <text evidence="2">The sequence shown here is derived from an EMBL/GenBank/DDBJ whole genome shotgun (WGS) entry which is preliminary data.</text>
</comment>
<evidence type="ECO:0000256" key="1">
    <source>
        <dbReference type="SAM" id="Phobius"/>
    </source>
</evidence>
<feature type="transmembrane region" description="Helical" evidence="1">
    <location>
        <begin position="60"/>
        <end position="91"/>
    </location>
</feature>
<keyword evidence="1" id="KW-0812">Transmembrane</keyword>
<proteinExistence type="predicted"/>
<keyword evidence="1" id="KW-0472">Membrane</keyword>
<accession>A0A9Q3QDZ9</accession>
<dbReference type="EMBL" id="JABZFG010000005">
    <property type="protein sequence ID" value="MBW0602699.1"/>
    <property type="molecule type" value="Genomic_DNA"/>
</dbReference>
<keyword evidence="1" id="KW-1133">Transmembrane helix</keyword>
<sequence>MKNSNRLSNKKRYLNYVEKMKDATKANNALIYLIFVFLGVICLGIGIYNTVTIKFNNIDYFALSFAVVLLLSGLLFLVYGVILTITTWNFISSKNHKEKLKWFKISRRFLFDFNNYDYEEMFKNELQNPEFDIVKTEEDIYKRLF</sequence>
<reference evidence="2" key="1">
    <citation type="journal article" date="2021" name="Genes Genomics">
        <title>Comparative genomic analysis of Mycoplasma anatis strains.</title>
        <authorList>
            <person name="Zhou Q."/>
            <person name="Mai K."/>
            <person name="Yang D."/>
            <person name="Liu J."/>
            <person name="Yan Z."/>
            <person name="Luo C."/>
            <person name="Tan Y."/>
            <person name="Cao S."/>
            <person name="Zhou Q."/>
            <person name="Chen L."/>
            <person name="Chen F."/>
        </authorList>
    </citation>
    <scope>NUCLEOTIDE SEQUENCE</scope>
    <source>
        <strain evidence="2">DP07</strain>
    </source>
</reference>
<evidence type="ECO:0000313" key="2">
    <source>
        <dbReference type="EMBL" id="MBW0602699.1"/>
    </source>
</evidence>
<protein>
    <submittedName>
        <fullName evidence="2">Uncharacterized protein</fullName>
    </submittedName>
</protein>
<feature type="transmembrane region" description="Helical" evidence="1">
    <location>
        <begin position="29"/>
        <end position="48"/>
    </location>
</feature>
<dbReference type="RefSeq" id="WP_218674835.1">
    <property type="nucleotide sequence ID" value="NZ_CP054878.1"/>
</dbReference>
<dbReference type="AlphaFoldDB" id="A0A9Q3QDZ9"/>
<dbReference type="Proteomes" id="UP000746160">
    <property type="component" value="Unassembled WGS sequence"/>
</dbReference>
<evidence type="ECO:0000313" key="3">
    <source>
        <dbReference type="Proteomes" id="UP000746160"/>
    </source>
</evidence>
<gene>
    <name evidence="2" type="ORF">MADP07_00424</name>
</gene>
<name>A0A9Q3QDZ9_9BACT</name>
<organism evidence="2 3">
    <name type="scientific">Mycoplasmopsis anatis</name>
    <dbReference type="NCBI Taxonomy" id="171279"/>
    <lineage>
        <taxon>Bacteria</taxon>
        <taxon>Bacillati</taxon>
        <taxon>Mycoplasmatota</taxon>
        <taxon>Mycoplasmoidales</taxon>
        <taxon>Metamycoplasmataceae</taxon>
        <taxon>Mycoplasmopsis</taxon>
    </lineage>
</organism>